<evidence type="ECO:0008006" key="3">
    <source>
        <dbReference type="Google" id="ProtNLM"/>
    </source>
</evidence>
<dbReference type="SUPFAM" id="SSF52266">
    <property type="entry name" value="SGNH hydrolase"/>
    <property type="match status" value="1"/>
</dbReference>
<name>A0A511Z2Y4_9BACL</name>
<organism evidence="1 2">
    <name type="scientific">Sporosarcina luteola</name>
    <dbReference type="NCBI Taxonomy" id="582850"/>
    <lineage>
        <taxon>Bacteria</taxon>
        <taxon>Bacillati</taxon>
        <taxon>Bacillota</taxon>
        <taxon>Bacilli</taxon>
        <taxon>Bacillales</taxon>
        <taxon>Caryophanaceae</taxon>
        <taxon>Sporosarcina</taxon>
    </lineage>
</organism>
<accession>A0A511Z2Y4</accession>
<evidence type="ECO:0000313" key="1">
    <source>
        <dbReference type="EMBL" id="GEN81809.1"/>
    </source>
</evidence>
<evidence type="ECO:0000313" key="2">
    <source>
        <dbReference type="Proteomes" id="UP000321901"/>
    </source>
</evidence>
<dbReference type="RefSeq" id="WP_147054245.1">
    <property type="nucleotide sequence ID" value="NZ_BJYL01000003.1"/>
</dbReference>
<protein>
    <recommendedName>
        <fullName evidence="3">SGNH hydrolase-type esterase domain-containing protein</fullName>
    </recommendedName>
</protein>
<sequence length="281" mass="31086">MNKKGVGIALFIFFCLGILAFSYSSWKQKLAGESGNSALAEGPMSEIAMMEDGSIASSEIESSTTEENTELTVSDLASLSANMDETLAGLLTDRFESDKTVKFLIVGSQAIAQGGDKGAAGILADNLTEAYRGFIETEVVAFDGTSLEFIDRMDELVDWETGYDVLLLEPFTLNNNGRVVIEDEHRHVLRIQERLQEISADARLVVMPSQPIHRPSFYATQIRSLQRFTETRGIPYIDHWQGWPDVADEDVLGYLDENSAPNDSGAEVWAGVLREYFMGDY</sequence>
<proteinExistence type="predicted"/>
<comment type="caution">
    <text evidence="1">The sequence shown here is derived from an EMBL/GenBank/DDBJ whole genome shotgun (WGS) entry which is preliminary data.</text>
</comment>
<gene>
    <name evidence="1" type="ORF">SLU01_01210</name>
</gene>
<keyword evidence="2" id="KW-1185">Reference proteome</keyword>
<dbReference type="Proteomes" id="UP000321901">
    <property type="component" value="Unassembled WGS sequence"/>
</dbReference>
<dbReference type="OrthoDB" id="2451965at2"/>
<reference evidence="1 2" key="1">
    <citation type="submission" date="2019-07" db="EMBL/GenBank/DDBJ databases">
        <title>Whole genome shotgun sequence of Sporosarcina luteola NBRC 105378.</title>
        <authorList>
            <person name="Hosoyama A."/>
            <person name="Uohara A."/>
            <person name="Ohji S."/>
            <person name="Ichikawa N."/>
        </authorList>
    </citation>
    <scope>NUCLEOTIDE SEQUENCE [LARGE SCALE GENOMIC DNA]</scope>
    <source>
        <strain evidence="1 2">NBRC 105378</strain>
    </source>
</reference>
<dbReference type="AlphaFoldDB" id="A0A511Z2Y4"/>
<dbReference type="EMBL" id="BJYL01000003">
    <property type="protein sequence ID" value="GEN81809.1"/>
    <property type="molecule type" value="Genomic_DNA"/>
</dbReference>